<evidence type="ECO:0000256" key="5">
    <source>
        <dbReference type="SAM" id="MobiDB-lite"/>
    </source>
</evidence>
<keyword evidence="4" id="KW-0539">Nucleus</keyword>
<protein>
    <recommendedName>
        <fullName evidence="3">Nucleolar protein 16</fullName>
    </recommendedName>
</protein>
<feature type="region of interest" description="Disordered" evidence="5">
    <location>
        <begin position="435"/>
        <end position="458"/>
    </location>
</feature>
<feature type="chain" id="PRO_5017959394" description="Nucleolar protein 16" evidence="6">
    <location>
        <begin position="24"/>
        <end position="679"/>
    </location>
</feature>
<feature type="compositionally biased region" description="Pro residues" evidence="5">
    <location>
        <begin position="284"/>
        <end position="295"/>
    </location>
</feature>
<dbReference type="GO" id="GO:0042273">
    <property type="term" value="P:ribosomal large subunit biogenesis"/>
    <property type="evidence" value="ECO:0007669"/>
    <property type="project" value="TreeGrafter"/>
</dbReference>
<dbReference type="InterPro" id="IPR019002">
    <property type="entry name" value="Ribosome_biogenesis_Nop16"/>
</dbReference>
<evidence type="ECO:0000256" key="2">
    <source>
        <dbReference type="ARBA" id="ARBA00008479"/>
    </source>
</evidence>
<dbReference type="Proteomes" id="UP000279271">
    <property type="component" value="Unassembled WGS sequence"/>
</dbReference>
<keyword evidence="6" id="KW-0732">Signal</keyword>
<accession>A0A3M7KUR8</accession>
<organism evidence="7 8">
    <name type="scientific">Auxenochlorella protothecoides</name>
    <name type="common">Green microalga</name>
    <name type="synonym">Chlorella protothecoides</name>
    <dbReference type="NCBI Taxonomy" id="3075"/>
    <lineage>
        <taxon>Eukaryota</taxon>
        <taxon>Viridiplantae</taxon>
        <taxon>Chlorophyta</taxon>
        <taxon>core chlorophytes</taxon>
        <taxon>Trebouxiophyceae</taxon>
        <taxon>Chlorellales</taxon>
        <taxon>Chlorellaceae</taxon>
        <taxon>Auxenochlorella</taxon>
    </lineage>
</organism>
<evidence type="ECO:0000256" key="3">
    <source>
        <dbReference type="ARBA" id="ARBA00015522"/>
    </source>
</evidence>
<sequence>KRAKSGPCALRVAMVAGLDLALAIRPVQDQSRGNVLVQAKGIHFLTACDAVAEAGQVIASYLAQSPANDGSGDLPPHGAAGRLAVLGERYTVTYRLVHGVLLALVTLPSASAFLCLEALDAVHRVVAGLLRGSALTPAKVAVRFPEIYAALDDLLSLGLDRLPPGFRHAPLDDRVRLSMPVSTTDAKRQFRRLVKGARGGGASEAGSVAGDEATHAAEEAAAAAAELNGRTSPLEGVSFAIPPDALPPPPLRALRRAPARAPVVVEQQQPVGAPPPAFEGAVPDAPPPAAGPEPAPAAAAEDEWAMFGAEDGSGRPVTGDLGTENEKKAEAEAAPVAPTASDEGGVGAHPSWRAAFARTPVDCRYLRYRLPAVATPPPLEADLRLLPGAPGTALCVLRYVASPHLPPPGLLDLVADVALPRGARVARASRHVLAGAARPRPGRGGLSPSPGRRGGTLSGTRLLVGLERTEERAGAPGKCLFFGKLEYSPAAMGRSLRRHKASRPKIIKRKKKSVNKKLDTRSKEPEELTALRPDMEAKLGAQPEWAHESTVVANYGRLGFVGNPNRLFGRNAVPVCAPEPSSHAPGSDAEEAVDDDDLRAVLGKVRSTGPAAPKRLTKHQRDIVARLVAAHGDDTRAMMMDLKLNPMQHSEGVLQKLIASYKHWGPGAGVEFRVPVKSL</sequence>
<dbReference type="PANTHER" id="PTHR13243">
    <property type="entry name" value="HSPC111 PROTEIN-RELATED"/>
    <property type="match status" value="1"/>
</dbReference>
<dbReference type="AlphaFoldDB" id="A0A3M7KUR8"/>
<gene>
    <name evidence="7" type="ORF">APUTEX25_003322</name>
</gene>
<evidence type="ECO:0000256" key="4">
    <source>
        <dbReference type="ARBA" id="ARBA00023242"/>
    </source>
</evidence>
<evidence type="ECO:0000313" key="8">
    <source>
        <dbReference type="Proteomes" id="UP000279271"/>
    </source>
</evidence>
<feature type="signal peptide" evidence="6">
    <location>
        <begin position="1"/>
        <end position="23"/>
    </location>
</feature>
<name>A0A3M7KUR8_AUXPR</name>
<evidence type="ECO:0000313" key="7">
    <source>
        <dbReference type="EMBL" id="RMZ53500.1"/>
    </source>
</evidence>
<feature type="region of interest" description="Disordered" evidence="5">
    <location>
        <begin position="197"/>
        <end position="226"/>
    </location>
</feature>
<reference evidence="8" key="1">
    <citation type="journal article" date="2018" name="Algal Res.">
        <title>Characterization of plant carbon substrate utilization by Auxenochlorella protothecoides.</title>
        <authorList>
            <person name="Vogler B.W."/>
            <person name="Starkenburg S.R."/>
            <person name="Sudasinghe N."/>
            <person name="Schambach J.Y."/>
            <person name="Rollin J.A."/>
            <person name="Pattathil S."/>
            <person name="Barry A.N."/>
        </authorList>
    </citation>
    <scope>NUCLEOTIDE SEQUENCE [LARGE SCALE GENOMIC DNA]</scope>
    <source>
        <strain evidence="8">UTEX 25</strain>
    </source>
</reference>
<feature type="region of interest" description="Disordered" evidence="5">
    <location>
        <begin position="258"/>
        <end position="346"/>
    </location>
</feature>
<feature type="compositionally biased region" description="Low complexity" evidence="5">
    <location>
        <begin position="259"/>
        <end position="271"/>
    </location>
</feature>
<comment type="caution">
    <text evidence="7">The sequence shown here is derived from an EMBL/GenBank/DDBJ whole genome shotgun (WGS) entry which is preliminary data.</text>
</comment>
<comment type="similarity">
    <text evidence="2">Belongs to the NOP16 family.</text>
</comment>
<comment type="subcellular location">
    <subcellularLocation>
        <location evidence="1">Nucleus</location>
        <location evidence="1">Nucleolus</location>
    </subcellularLocation>
</comment>
<evidence type="ECO:0000256" key="1">
    <source>
        <dbReference type="ARBA" id="ARBA00004604"/>
    </source>
</evidence>
<feature type="non-terminal residue" evidence="7">
    <location>
        <position position="679"/>
    </location>
</feature>
<dbReference type="GO" id="GO:0005730">
    <property type="term" value="C:nucleolus"/>
    <property type="evidence" value="ECO:0007669"/>
    <property type="project" value="UniProtKB-SubCell"/>
</dbReference>
<dbReference type="Pfam" id="PF09420">
    <property type="entry name" value="Nop16"/>
    <property type="match status" value="1"/>
</dbReference>
<proteinExistence type="inferred from homology"/>
<feature type="non-terminal residue" evidence="7">
    <location>
        <position position="1"/>
    </location>
</feature>
<dbReference type="EMBL" id="QOKY01000197">
    <property type="protein sequence ID" value="RMZ53500.1"/>
    <property type="molecule type" value="Genomic_DNA"/>
</dbReference>
<evidence type="ECO:0000256" key="6">
    <source>
        <dbReference type="SAM" id="SignalP"/>
    </source>
</evidence>
<dbReference type="PANTHER" id="PTHR13243:SF1">
    <property type="entry name" value="NUCLEOLAR PROTEIN 16"/>
    <property type="match status" value="1"/>
</dbReference>